<keyword evidence="3" id="KW-1185">Reference proteome</keyword>
<evidence type="ECO:0000313" key="3">
    <source>
        <dbReference type="Proteomes" id="UP000789524"/>
    </source>
</evidence>
<dbReference type="GO" id="GO:0005737">
    <property type="term" value="C:cytoplasm"/>
    <property type="evidence" value="ECO:0007669"/>
    <property type="project" value="TreeGrafter"/>
</dbReference>
<sequence>MLSYENKVILAPMVRIGTLPMRLLALRFGADIVYSEELMTGKFLRSKRRTVDFVDQTDGTIVFRTCEEEKEKVVLQLGTCSPERALKVAKLVILNTLVENLSIPVTCKIRILDTKEKTLEVVQKLAQTVAVSKEIEKYADILKFKEMTGCIVDNASQVRAQSRGKPRAGWTEDALREAFEEMRQNKHGLNEISRRYGIPARKITKKGQE</sequence>
<dbReference type="PANTHER" id="PTHR45936">
    <property type="entry name" value="TRNA-DIHYDROURIDINE(20) SYNTHASE [NAD(P)+]-LIKE"/>
    <property type="match status" value="1"/>
</dbReference>
<dbReference type="InterPro" id="IPR052582">
    <property type="entry name" value="tRNA-DUS-like"/>
</dbReference>
<dbReference type="InterPro" id="IPR035587">
    <property type="entry name" value="DUS-like_FMN-bd"/>
</dbReference>
<dbReference type="GO" id="GO:0017150">
    <property type="term" value="F:tRNA dihydrouridine synthase activity"/>
    <property type="evidence" value="ECO:0007669"/>
    <property type="project" value="TreeGrafter"/>
</dbReference>
<dbReference type="AlphaFoldDB" id="A0A8J2QQ52"/>
<accession>A0A8J2QQ52</accession>
<name>A0A8J2QQ52_9NEOP</name>
<dbReference type="EMBL" id="CAKASE010000057">
    <property type="protein sequence ID" value="CAG9566951.1"/>
    <property type="molecule type" value="Genomic_DNA"/>
</dbReference>
<feature type="domain" description="DUS-like FMN-binding" evidence="1">
    <location>
        <begin position="9"/>
        <end position="93"/>
    </location>
</feature>
<dbReference type="Pfam" id="PF01207">
    <property type="entry name" value="Dus"/>
    <property type="match status" value="1"/>
</dbReference>
<gene>
    <name evidence="2" type="ORF">DCHRY22_LOCUS7512</name>
</gene>
<organism evidence="2 3">
    <name type="scientific">Danaus chrysippus</name>
    <name type="common">African queen</name>
    <dbReference type="NCBI Taxonomy" id="151541"/>
    <lineage>
        <taxon>Eukaryota</taxon>
        <taxon>Metazoa</taxon>
        <taxon>Ecdysozoa</taxon>
        <taxon>Arthropoda</taxon>
        <taxon>Hexapoda</taxon>
        <taxon>Insecta</taxon>
        <taxon>Pterygota</taxon>
        <taxon>Neoptera</taxon>
        <taxon>Endopterygota</taxon>
        <taxon>Lepidoptera</taxon>
        <taxon>Glossata</taxon>
        <taxon>Ditrysia</taxon>
        <taxon>Papilionoidea</taxon>
        <taxon>Nymphalidae</taxon>
        <taxon>Danainae</taxon>
        <taxon>Danaini</taxon>
        <taxon>Danaina</taxon>
        <taxon>Danaus</taxon>
        <taxon>Anosia</taxon>
    </lineage>
</organism>
<proteinExistence type="predicted"/>
<dbReference type="SUPFAM" id="SSF51395">
    <property type="entry name" value="FMN-linked oxidoreductases"/>
    <property type="match status" value="1"/>
</dbReference>
<reference evidence="2" key="1">
    <citation type="submission" date="2021-09" db="EMBL/GenBank/DDBJ databases">
        <authorList>
            <person name="Martin H S."/>
        </authorList>
    </citation>
    <scope>NUCLEOTIDE SEQUENCE</scope>
</reference>
<dbReference type="OrthoDB" id="10262250at2759"/>
<dbReference type="Gene3D" id="3.20.20.70">
    <property type="entry name" value="Aldolase class I"/>
    <property type="match status" value="1"/>
</dbReference>
<protein>
    <submittedName>
        <fullName evidence="2">(African queen) hypothetical protein</fullName>
    </submittedName>
</protein>
<dbReference type="PANTHER" id="PTHR45936:SF1">
    <property type="entry name" value="TRNA-DIHYDROURIDINE(20) SYNTHASE [NAD(P)+]-LIKE"/>
    <property type="match status" value="1"/>
</dbReference>
<evidence type="ECO:0000259" key="1">
    <source>
        <dbReference type="Pfam" id="PF01207"/>
    </source>
</evidence>
<comment type="caution">
    <text evidence="2">The sequence shown here is derived from an EMBL/GenBank/DDBJ whole genome shotgun (WGS) entry which is preliminary data.</text>
</comment>
<dbReference type="CDD" id="cd02801">
    <property type="entry name" value="DUS_like_FMN"/>
    <property type="match status" value="1"/>
</dbReference>
<evidence type="ECO:0000313" key="2">
    <source>
        <dbReference type="EMBL" id="CAG9566951.1"/>
    </source>
</evidence>
<dbReference type="InterPro" id="IPR013785">
    <property type="entry name" value="Aldolase_TIM"/>
</dbReference>
<dbReference type="Proteomes" id="UP000789524">
    <property type="component" value="Unassembled WGS sequence"/>
</dbReference>